<keyword evidence="1" id="KW-0456">Lyase</keyword>
<reference evidence="1 2" key="1">
    <citation type="submission" date="2019-07" db="EMBL/GenBank/DDBJ databases">
        <title>Whole genome shotgun sequence of Halolactibacillus alkaliphilus NBRC 103919.</title>
        <authorList>
            <person name="Hosoyama A."/>
            <person name="Uohara A."/>
            <person name="Ohji S."/>
            <person name="Ichikawa N."/>
        </authorList>
    </citation>
    <scope>NUCLEOTIDE SEQUENCE [LARGE SCALE GENOMIC DNA]</scope>
    <source>
        <strain evidence="1 2">NBRC 103919</strain>
    </source>
</reference>
<dbReference type="OrthoDB" id="5288100at2"/>
<dbReference type="Gene3D" id="1.10.579.10">
    <property type="entry name" value="DNA Cyclobutane Dipyrimidine Photolyase, subunit A, domain 3"/>
    <property type="match status" value="1"/>
</dbReference>
<name>A0A511X0W8_9BACI</name>
<organism evidence="1 2">
    <name type="scientific">Halolactibacillus alkaliphilus</name>
    <dbReference type="NCBI Taxonomy" id="442899"/>
    <lineage>
        <taxon>Bacteria</taxon>
        <taxon>Bacillati</taxon>
        <taxon>Bacillota</taxon>
        <taxon>Bacilli</taxon>
        <taxon>Bacillales</taxon>
        <taxon>Bacillaceae</taxon>
        <taxon>Halolactibacillus</taxon>
    </lineage>
</organism>
<proteinExistence type="predicted"/>
<dbReference type="AlphaFoldDB" id="A0A511X0W8"/>
<dbReference type="EMBL" id="BJYE01000009">
    <property type="protein sequence ID" value="GEN56571.1"/>
    <property type="molecule type" value="Genomic_DNA"/>
</dbReference>
<dbReference type="Gene3D" id="1.10.10.1710">
    <property type="entry name" value="Deoxyribodipyrimidine photolyase-related"/>
    <property type="match status" value="1"/>
</dbReference>
<sequence>MKTLWVFGNQLSINSEGFSKIDREEDVILLIEAKSRALWKNYHKNKLVLIFSAMRHFCEELRHQGYRVDYRQVESFQEGWDQHKQEYQPSEVMLHLPTDWMMRQLLLKWRNKQKTEGLTVSFLEEPFFLVKAHDWTTLLPANKTWKLDSVYRKLRKQFLILMENEKPIGGKWSYDSENRKPPKQGLSFVEPLFFSPDEQTKEVIDYVNKAFSENPGTTDQFNLPVTRQEASEALSHFIQMRLATFGDYQDAMLEGEPYMSHSLISSALNIGLLTPLEVIHQAEEAFHNGWASIAATEGFIRQILGWREYVRGIYLRAMPEYKDVNFFHHERKLPQLYWDGKTKMNCLHQTVTEVVTYGYSHHIQRLMVLGNFANLAQVNPQDVSNWFNTMYTDAHDWVVLPNVLGMALYADGGCMSTKPYISSGQYINKMSNYCKGCHYDVKQRVGECACPYNALYWHFLMTHEEVLSINPRMRMMYTLLDKMSSEEKLKISNQAKIHLALLDKGQL</sequence>
<dbReference type="InterPro" id="IPR007357">
    <property type="entry name" value="PhrB-like"/>
</dbReference>
<dbReference type="Gene3D" id="1.25.40.80">
    <property type="match status" value="1"/>
</dbReference>
<evidence type="ECO:0000313" key="1">
    <source>
        <dbReference type="EMBL" id="GEN56571.1"/>
    </source>
</evidence>
<gene>
    <name evidence="1" type="primary">phrB_2</name>
    <name evidence="1" type="ORF">HAL01_10350</name>
</gene>
<comment type="caution">
    <text evidence="1">The sequence shown here is derived from an EMBL/GenBank/DDBJ whole genome shotgun (WGS) entry which is preliminary data.</text>
</comment>
<dbReference type="Proteomes" id="UP000321400">
    <property type="component" value="Unassembled WGS sequence"/>
</dbReference>
<dbReference type="STRING" id="442899.SAMN05720591_10881"/>
<dbReference type="RefSeq" id="WP_089800977.1">
    <property type="nucleotide sequence ID" value="NZ_BJYE01000009.1"/>
</dbReference>
<dbReference type="InterPro" id="IPR052551">
    <property type="entry name" value="UV-DNA_repair_photolyase"/>
</dbReference>
<dbReference type="Gene3D" id="3.40.50.620">
    <property type="entry name" value="HUPs"/>
    <property type="match status" value="1"/>
</dbReference>
<evidence type="ECO:0000313" key="2">
    <source>
        <dbReference type="Proteomes" id="UP000321400"/>
    </source>
</evidence>
<dbReference type="GO" id="GO:0016829">
    <property type="term" value="F:lyase activity"/>
    <property type="evidence" value="ECO:0007669"/>
    <property type="project" value="UniProtKB-KW"/>
</dbReference>
<dbReference type="InterPro" id="IPR036134">
    <property type="entry name" value="Crypto/Photolyase_FAD-like_sf"/>
</dbReference>
<dbReference type="PANTHER" id="PTHR38657:SF1">
    <property type="entry name" value="SLR1343 PROTEIN"/>
    <property type="match status" value="1"/>
</dbReference>
<protein>
    <submittedName>
        <fullName evidence="1">(6-4) photolyase</fullName>
    </submittedName>
</protein>
<accession>A0A511X0W8</accession>
<dbReference type="SUPFAM" id="SSF48173">
    <property type="entry name" value="Cryptochrome/photolyase FAD-binding domain"/>
    <property type="match status" value="1"/>
</dbReference>
<dbReference type="PANTHER" id="PTHR38657">
    <property type="entry name" value="SLR1343 PROTEIN"/>
    <property type="match status" value="1"/>
</dbReference>
<keyword evidence="2" id="KW-1185">Reference proteome</keyword>
<dbReference type="InterPro" id="IPR014729">
    <property type="entry name" value="Rossmann-like_a/b/a_fold"/>
</dbReference>
<dbReference type="Pfam" id="PF04244">
    <property type="entry name" value="DPRP"/>
    <property type="match status" value="1"/>
</dbReference>